<accession>A0A0K2U751</accession>
<evidence type="ECO:0000313" key="1">
    <source>
        <dbReference type="EMBL" id="CDW34068.1"/>
    </source>
</evidence>
<dbReference type="EMBL" id="HACA01016707">
    <property type="protein sequence ID" value="CDW34068.1"/>
    <property type="molecule type" value="Transcribed_RNA"/>
</dbReference>
<protein>
    <submittedName>
        <fullName evidence="1">Uncharacterized protein</fullName>
    </submittedName>
</protein>
<reference evidence="1" key="1">
    <citation type="submission" date="2014-05" db="EMBL/GenBank/DDBJ databases">
        <authorList>
            <person name="Chronopoulou M."/>
        </authorList>
    </citation>
    <scope>NUCLEOTIDE SEQUENCE</scope>
    <source>
        <tissue evidence="1">Whole organism</tissue>
    </source>
</reference>
<dbReference type="AlphaFoldDB" id="A0A0K2U751"/>
<proteinExistence type="predicted"/>
<name>A0A0K2U751_LEPSM</name>
<organism evidence="1">
    <name type="scientific">Lepeophtheirus salmonis</name>
    <name type="common">Salmon louse</name>
    <name type="synonym">Caligus salmonis</name>
    <dbReference type="NCBI Taxonomy" id="72036"/>
    <lineage>
        <taxon>Eukaryota</taxon>
        <taxon>Metazoa</taxon>
        <taxon>Ecdysozoa</taxon>
        <taxon>Arthropoda</taxon>
        <taxon>Crustacea</taxon>
        <taxon>Multicrustacea</taxon>
        <taxon>Hexanauplia</taxon>
        <taxon>Copepoda</taxon>
        <taxon>Siphonostomatoida</taxon>
        <taxon>Caligidae</taxon>
        <taxon>Lepeophtheirus</taxon>
    </lineage>
</organism>
<sequence length="41" mass="4830">MSSSVTFSQRFSFINAIRHLIFHVGKDGHSIQRHITLYIFH</sequence>